<keyword evidence="2 4" id="KW-0819">tRNA processing</keyword>
<sequence>MHNYLMRIQYIGRNFSGFQKQSNHPKDEKTVQGEIEKTLKTVLRVPVNTYGAARTDAGVNALNQYLNFYFDGVLDCGWLKNKMNHLLFDEGIFVKEIREVPQTFHARKSAKSKIYAYIVSSDLEKSMFLMPYVYIYKEPLDLNMLKIALDGLKGKHDFSIFANFDKSQKDRNNICELFDTGFIERGSLIILYFHGDRFLYHMVRRMVYYVLKGAQGYIDTRILLNPFSFGKKVPFTRQVLPPEPLFLVNVIY</sequence>
<evidence type="ECO:0000256" key="5">
    <source>
        <dbReference type="PIRSR" id="PIRSR001430-1"/>
    </source>
</evidence>
<dbReference type="Proteomes" id="UP000237040">
    <property type="component" value="Unassembled WGS sequence"/>
</dbReference>
<dbReference type="Gene3D" id="3.30.70.580">
    <property type="entry name" value="Pseudouridine synthase I, catalytic domain, N-terminal subdomain"/>
    <property type="match status" value="1"/>
</dbReference>
<evidence type="ECO:0000256" key="1">
    <source>
        <dbReference type="ARBA" id="ARBA00009375"/>
    </source>
</evidence>
<dbReference type="RefSeq" id="WP_416085795.1">
    <property type="nucleotide sequence ID" value="NZ_JBNARP010000026.1"/>
</dbReference>
<dbReference type="GO" id="GO:0160147">
    <property type="term" value="F:tRNA pseudouridine(38-40) synthase activity"/>
    <property type="evidence" value="ECO:0007669"/>
    <property type="project" value="UniProtKB-EC"/>
</dbReference>
<keyword evidence="3 4" id="KW-0413">Isomerase</keyword>
<feature type="binding site" evidence="4 6">
    <location>
        <position position="115"/>
    </location>
    <ligand>
        <name>substrate</name>
    </ligand>
</feature>
<dbReference type="InterPro" id="IPR020103">
    <property type="entry name" value="PsdUridine_synth_cat_dom_sf"/>
</dbReference>
<dbReference type="SUPFAM" id="SSF55120">
    <property type="entry name" value="Pseudouridine synthase"/>
    <property type="match status" value="1"/>
</dbReference>
<dbReference type="InterPro" id="IPR020094">
    <property type="entry name" value="TruA/RsuA/RluB/E/F_N"/>
</dbReference>
<dbReference type="EMBL" id="PNIL01000064">
    <property type="protein sequence ID" value="PMP66783.1"/>
    <property type="molecule type" value="Genomic_DNA"/>
</dbReference>
<organism evidence="9 10">
    <name type="scientific">Caldisericum exile</name>
    <dbReference type="NCBI Taxonomy" id="693075"/>
    <lineage>
        <taxon>Bacteria</taxon>
        <taxon>Pseudomonadati</taxon>
        <taxon>Caldisericota/Cryosericota group</taxon>
        <taxon>Caldisericota</taxon>
        <taxon>Caldisericia</taxon>
        <taxon>Caldisericales</taxon>
        <taxon>Caldisericaceae</taxon>
        <taxon>Caldisericum</taxon>
    </lineage>
</organism>
<protein>
    <recommendedName>
        <fullName evidence="4">tRNA pseudouridine synthase A</fullName>
        <ecNumber evidence="4">5.4.99.12</ecNumber>
    </recommendedName>
    <alternativeName>
        <fullName evidence="4">tRNA pseudouridine(38-40) synthase</fullName>
    </alternativeName>
    <alternativeName>
        <fullName evidence="4">tRNA pseudouridylate synthase I</fullName>
    </alternativeName>
    <alternativeName>
        <fullName evidence="4">tRNA-uridine isomerase I</fullName>
    </alternativeName>
</protein>
<reference evidence="9 10" key="1">
    <citation type="submission" date="2018-01" db="EMBL/GenBank/DDBJ databases">
        <title>Metagenomic assembled genomes from two thermal pools in the Uzon Caldera, Kamchatka, Russia.</title>
        <authorList>
            <person name="Wilkins L."/>
            <person name="Ettinger C."/>
        </authorList>
    </citation>
    <scope>NUCLEOTIDE SEQUENCE [LARGE SCALE GENOMIC DNA]</scope>
    <source>
        <strain evidence="9">ZAV-07</strain>
    </source>
</reference>
<dbReference type="PANTHER" id="PTHR11142:SF0">
    <property type="entry name" value="TRNA PSEUDOURIDINE SYNTHASE-LIKE 1"/>
    <property type="match status" value="1"/>
</dbReference>
<gene>
    <name evidence="4 9" type="primary">truA</name>
    <name evidence="9" type="ORF">C0189_04555</name>
</gene>
<dbReference type="InterPro" id="IPR020095">
    <property type="entry name" value="PsdUridine_synth_TruA_C"/>
</dbReference>
<name>A0A2J6WDR2_9BACT</name>
<evidence type="ECO:0000256" key="2">
    <source>
        <dbReference type="ARBA" id="ARBA00022694"/>
    </source>
</evidence>
<dbReference type="Gene3D" id="3.30.70.660">
    <property type="entry name" value="Pseudouridine synthase I, catalytic domain, C-terminal subdomain"/>
    <property type="match status" value="1"/>
</dbReference>
<evidence type="ECO:0000313" key="9">
    <source>
        <dbReference type="EMBL" id="PMP66783.1"/>
    </source>
</evidence>
<dbReference type="AlphaFoldDB" id="A0A2J6WDR2"/>
<comment type="caution">
    <text evidence="9">The sequence shown here is derived from an EMBL/GenBank/DDBJ whole genome shotgun (WGS) entry which is preliminary data.</text>
</comment>
<dbReference type="NCBIfam" id="TIGR00071">
    <property type="entry name" value="hisT_truA"/>
    <property type="match status" value="1"/>
</dbReference>
<comment type="caution">
    <text evidence="4">Lacks conserved residue(s) required for the propagation of feature annotation.</text>
</comment>
<evidence type="ECO:0000256" key="7">
    <source>
        <dbReference type="RuleBase" id="RU003792"/>
    </source>
</evidence>
<dbReference type="PANTHER" id="PTHR11142">
    <property type="entry name" value="PSEUDOURIDYLATE SYNTHASE"/>
    <property type="match status" value="1"/>
</dbReference>
<dbReference type="EC" id="5.4.99.12" evidence="4"/>
<comment type="function">
    <text evidence="4">Formation of pseudouridine at positions 38, 39 and 40 in the anticodon stem and loop of transfer RNAs.</text>
</comment>
<dbReference type="GO" id="GO:0003723">
    <property type="term" value="F:RNA binding"/>
    <property type="evidence" value="ECO:0007669"/>
    <property type="project" value="InterPro"/>
</dbReference>
<comment type="subunit">
    <text evidence="4">Homodimer.</text>
</comment>
<dbReference type="GO" id="GO:0031119">
    <property type="term" value="P:tRNA pseudouridine synthesis"/>
    <property type="evidence" value="ECO:0007669"/>
    <property type="project" value="UniProtKB-UniRule"/>
</dbReference>
<evidence type="ECO:0000259" key="8">
    <source>
        <dbReference type="Pfam" id="PF01416"/>
    </source>
</evidence>
<comment type="similarity">
    <text evidence="1 4 7">Belongs to the tRNA pseudouridine synthase TruA family.</text>
</comment>
<evidence type="ECO:0000256" key="6">
    <source>
        <dbReference type="PIRSR" id="PIRSR001430-2"/>
    </source>
</evidence>
<feature type="active site" description="Nucleophile" evidence="4 5">
    <location>
        <position position="56"/>
    </location>
</feature>
<dbReference type="CDD" id="cd02570">
    <property type="entry name" value="PseudoU_synth_EcTruA"/>
    <property type="match status" value="1"/>
</dbReference>
<dbReference type="Pfam" id="PF01416">
    <property type="entry name" value="PseudoU_synth_1"/>
    <property type="match status" value="2"/>
</dbReference>
<proteinExistence type="inferred from homology"/>
<dbReference type="HAMAP" id="MF_00171">
    <property type="entry name" value="TruA"/>
    <property type="match status" value="1"/>
</dbReference>
<dbReference type="InterPro" id="IPR020097">
    <property type="entry name" value="PsdUridine_synth_TruA_a/b_dom"/>
</dbReference>
<evidence type="ECO:0000313" key="10">
    <source>
        <dbReference type="Proteomes" id="UP000237040"/>
    </source>
</evidence>
<dbReference type="PIRSF" id="PIRSF001430">
    <property type="entry name" value="tRNA_psdUrid_synth"/>
    <property type="match status" value="1"/>
</dbReference>
<feature type="domain" description="Pseudouridine synthase I TruA alpha/beta" evidence="8">
    <location>
        <begin position="9"/>
        <end position="106"/>
    </location>
</feature>
<evidence type="ECO:0000256" key="3">
    <source>
        <dbReference type="ARBA" id="ARBA00023235"/>
    </source>
</evidence>
<evidence type="ECO:0000256" key="4">
    <source>
        <dbReference type="HAMAP-Rule" id="MF_00171"/>
    </source>
</evidence>
<comment type="catalytic activity">
    <reaction evidence="4 7">
        <text>uridine(38/39/40) in tRNA = pseudouridine(38/39/40) in tRNA</text>
        <dbReference type="Rhea" id="RHEA:22376"/>
        <dbReference type="Rhea" id="RHEA-COMP:10085"/>
        <dbReference type="Rhea" id="RHEA-COMP:10087"/>
        <dbReference type="ChEBI" id="CHEBI:65314"/>
        <dbReference type="ChEBI" id="CHEBI:65315"/>
        <dbReference type="EC" id="5.4.99.12"/>
    </reaction>
</comment>
<dbReference type="InterPro" id="IPR001406">
    <property type="entry name" value="PsdUridine_synth_TruA"/>
</dbReference>
<accession>A0A2J6WDR2</accession>
<feature type="domain" description="Pseudouridine synthase I TruA alpha/beta" evidence="8">
    <location>
        <begin position="152"/>
        <end position="252"/>
    </location>
</feature>